<dbReference type="SUPFAM" id="SSF52172">
    <property type="entry name" value="CheY-like"/>
    <property type="match status" value="1"/>
</dbReference>
<dbReference type="Gene3D" id="1.10.10.10">
    <property type="entry name" value="Winged helix-like DNA-binding domain superfamily/Winged helix DNA-binding domain"/>
    <property type="match status" value="1"/>
</dbReference>
<dbReference type="PROSITE" id="PS51755">
    <property type="entry name" value="OMPR_PHOB"/>
    <property type="match status" value="1"/>
</dbReference>
<dbReference type="PROSITE" id="PS50110">
    <property type="entry name" value="RESPONSE_REGULATORY"/>
    <property type="match status" value="1"/>
</dbReference>
<dbReference type="InterPro" id="IPR011006">
    <property type="entry name" value="CheY-like_superfamily"/>
</dbReference>
<evidence type="ECO:0000256" key="2">
    <source>
        <dbReference type="ARBA" id="ARBA00023012"/>
    </source>
</evidence>
<name>A0AAW9R149_9GAMM</name>
<accession>A0AAW9R149</accession>
<evidence type="ECO:0000256" key="4">
    <source>
        <dbReference type="ARBA" id="ARBA00023125"/>
    </source>
</evidence>
<gene>
    <name evidence="10" type="ORF">WB794_02365</name>
</gene>
<evidence type="ECO:0000256" key="1">
    <source>
        <dbReference type="ARBA" id="ARBA00022553"/>
    </source>
</evidence>
<evidence type="ECO:0000313" key="10">
    <source>
        <dbReference type="EMBL" id="MEJ1248525.1"/>
    </source>
</evidence>
<evidence type="ECO:0000256" key="7">
    <source>
        <dbReference type="PROSITE-ProRule" id="PRU01091"/>
    </source>
</evidence>
<dbReference type="PANTHER" id="PTHR48111:SF21">
    <property type="entry name" value="DNA-BINDING DUAL MASTER TRANSCRIPTIONAL REGULATOR RPAA"/>
    <property type="match status" value="1"/>
</dbReference>
<dbReference type="AlphaFoldDB" id="A0AAW9R149"/>
<dbReference type="SMART" id="SM00862">
    <property type="entry name" value="Trans_reg_C"/>
    <property type="match status" value="1"/>
</dbReference>
<dbReference type="CDD" id="cd00383">
    <property type="entry name" value="trans_reg_C"/>
    <property type="match status" value="1"/>
</dbReference>
<dbReference type="Gene3D" id="3.40.50.2300">
    <property type="match status" value="1"/>
</dbReference>
<proteinExistence type="predicted"/>
<dbReference type="Pfam" id="PF00072">
    <property type="entry name" value="Response_reg"/>
    <property type="match status" value="1"/>
</dbReference>
<dbReference type="InterPro" id="IPR001789">
    <property type="entry name" value="Sig_transdc_resp-reg_receiver"/>
</dbReference>
<dbReference type="SUPFAM" id="SSF46894">
    <property type="entry name" value="C-terminal effector domain of the bipartite response regulators"/>
    <property type="match status" value="1"/>
</dbReference>
<dbReference type="Pfam" id="PF00486">
    <property type="entry name" value="Trans_reg_C"/>
    <property type="match status" value="1"/>
</dbReference>
<dbReference type="InterPro" id="IPR001867">
    <property type="entry name" value="OmpR/PhoB-type_DNA-bd"/>
</dbReference>
<dbReference type="SMART" id="SM00448">
    <property type="entry name" value="REC"/>
    <property type="match status" value="1"/>
</dbReference>
<dbReference type="InterPro" id="IPR036388">
    <property type="entry name" value="WH-like_DNA-bd_sf"/>
</dbReference>
<dbReference type="RefSeq" id="WP_337334238.1">
    <property type="nucleotide sequence ID" value="NZ_JBBDHC010000002.1"/>
</dbReference>
<evidence type="ECO:0000256" key="6">
    <source>
        <dbReference type="PROSITE-ProRule" id="PRU00169"/>
    </source>
</evidence>
<dbReference type="CDD" id="cd17574">
    <property type="entry name" value="REC_OmpR"/>
    <property type="match status" value="1"/>
</dbReference>
<dbReference type="GO" id="GO:0006355">
    <property type="term" value="P:regulation of DNA-templated transcription"/>
    <property type="evidence" value="ECO:0007669"/>
    <property type="project" value="InterPro"/>
</dbReference>
<dbReference type="GO" id="GO:0032993">
    <property type="term" value="C:protein-DNA complex"/>
    <property type="evidence" value="ECO:0007669"/>
    <property type="project" value="TreeGrafter"/>
</dbReference>
<dbReference type="InterPro" id="IPR016032">
    <property type="entry name" value="Sig_transdc_resp-reg_C-effctor"/>
</dbReference>
<feature type="domain" description="Response regulatory" evidence="8">
    <location>
        <begin position="6"/>
        <end position="120"/>
    </location>
</feature>
<evidence type="ECO:0000259" key="8">
    <source>
        <dbReference type="PROSITE" id="PS50110"/>
    </source>
</evidence>
<dbReference type="Proteomes" id="UP001364472">
    <property type="component" value="Unassembled WGS sequence"/>
</dbReference>
<keyword evidence="5" id="KW-0804">Transcription</keyword>
<evidence type="ECO:0000259" key="9">
    <source>
        <dbReference type="PROSITE" id="PS51755"/>
    </source>
</evidence>
<comment type="caution">
    <text evidence="10">The sequence shown here is derived from an EMBL/GenBank/DDBJ whole genome shotgun (WGS) entry which is preliminary data.</text>
</comment>
<dbReference type="GO" id="GO:0000976">
    <property type="term" value="F:transcription cis-regulatory region binding"/>
    <property type="evidence" value="ECO:0007669"/>
    <property type="project" value="TreeGrafter"/>
</dbReference>
<reference evidence="10 11" key="1">
    <citation type="journal article" date="2016" name="Antonie Van Leeuwenhoek">
        <title>Denitratimonas tolerans gen. nov., sp. nov., a denitrifying bacterium isolated from a bioreactor for tannery wastewater treatment.</title>
        <authorList>
            <person name="Han S.I."/>
            <person name="Kim J.O."/>
            <person name="Lee Y.R."/>
            <person name="Ekpeghere K.I."/>
            <person name="Koh S.C."/>
            <person name="Whang K.S."/>
        </authorList>
    </citation>
    <scope>NUCLEOTIDE SEQUENCE [LARGE SCALE GENOMIC DNA]</scope>
    <source>
        <strain evidence="10 11">KACC 17565</strain>
    </source>
</reference>
<feature type="domain" description="OmpR/PhoB-type" evidence="9">
    <location>
        <begin position="130"/>
        <end position="229"/>
    </location>
</feature>
<organism evidence="10 11">
    <name type="scientific">Denitratimonas tolerans</name>
    <dbReference type="NCBI Taxonomy" id="1338420"/>
    <lineage>
        <taxon>Bacteria</taxon>
        <taxon>Pseudomonadati</taxon>
        <taxon>Pseudomonadota</taxon>
        <taxon>Gammaproteobacteria</taxon>
        <taxon>Lysobacterales</taxon>
        <taxon>Lysobacteraceae</taxon>
        <taxon>Denitratimonas</taxon>
    </lineage>
</organism>
<keyword evidence="2" id="KW-0902">Two-component regulatory system</keyword>
<evidence type="ECO:0000256" key="5">
    <source>
        <dbReference type="ARBA" id="ARBA00023163"/>
    </source>
</evidence>
<protein>
    <submittedName>
        <fullName evidence="10">Response regulator transcription factor</fullName>
    </submittedName>
</protein>
<dbReference type="GO" id="GO:0005829">
    <property type="term" value="C:cytosol"/>
    <property type="evidence" value="ECO:0007669"/>
    <property type="project" value="TreeGrafter"/>
</dbReference>
<sequence>MTDSKLVGLLEDDEDQSRLLEAWLVQAGYTVRCYPSATEFRRRQGAASIDLLILDWNLPEESGLSVLRALRDAGSILPVLFLTARNDEADIVAGLREGADDYVVKPAKQGELLARVEVLLRRTHLQMEAGADEDAEPYRIDVARRRVEVAGEEIALTDREFDLVLFLFRRRGRVVSRETLLENIWNIRGDVATRTVDTHVSRLRKKLRLSGEHGWRLNAVYQHGYRLERT</sequence>
<dbReference type="InterPro" id="IPR039420">
    <property type="entry name" value="WalR-like"/>
</dbReference>
<keyword evidence="11" id="KW-1185">Reference proteome</keyword>
<feature type="modified residue" description="4-aspartylphosphate" evidence="6">
    <location>
        <position position="55"/>
    </location>
</feature>
<evidence type="ECO:0000313" key="11">
    <source>
        <dbReference type="Proteomes" id="UP001364472"/>
    </source>
</evidence>
<dbReference type="EMBL" id="JBBDHC010000002">
    <property type="protein sequence ID" value="MEJ1248525.1"/>
    <property type="molecule type" value="Genomic_DNA"/>
</dbReference>
<keyword evidence="1 6" id="KW-0597">Phosphoprotein</keyword>
<feature type="DNA-binding region" description="OmpR/PhoB-type" evidence="7">
    <location>
        <begin position="130"/>
        <end position="229"/>
    </location>
</feature>
<evidence type="ECO:0000256" key="3">
    <source>
        <dbReference type="ARBA" id="ARBA00023015"/>
    </source>
</evidence>
<dbReference type="Gene3D" id="6.10.250.690">
    <property type="match status" value="1"/>
</dbReference>
<dbReference type="GO" id="GO:0000156">
    <property type="term" value="F:phosphorelay response regulator activity"/>
    <property type="evidence" value="ECO:0007669"/>
    <property type="project" value="TreeGrafter"/>
</dbReference>
<keyword evidence="3" id="KW-0805">Transcription regulation</keyword>
<dbReference type="PANTHER" id="PTHR48111">
    <property type="entry name" value="REGULATOR OF RPOS"/>
    <property type="match status" value="1"/>
</dbReference>
<keyword evidence="4 7" id="KW-0238">DNA-binding</keyword>